<reference evidence="6 7" key="1">
    <citation type="submission" date="2018-11" db="EMBL/GenBank/DDBJ databases">
        <title>Rufibacter latericius sp. nov., isolated from water in Baiyang Lake.</title>
        <authorList>
            <person name="Yang Y."/>
        </authorList>
    </citation>
    <scope>NUCLEOTIDE SEQUENCE [LARGE SCALE GENOMIC DNA]</scope>
    <source>
        <strain evidence="6 7">MCC P1</strain>
    </source>
</reference>
<dbReference type="InterPro" id="IPR008969">
    <property type="entry name" value="CarboxyPept-like_regulatory"/>
</dbReference>
<dbReference type="RefSeq" id="WP_123134170.1">
    <property type="nucleotide sequence ID" value="NZ_RJJE01000017.1"/>
</dbReference>
<dbReference type="Gene3D" id="2.170.130.10">
    <property type="entry name" value="TonB-dependent receptor, plug domain"/>
    <property type="match status" value="1"/>
</dbReference>
<feature type="domain" description="TonB-dependent receptor plug" evidence="5">
    <location>
        <begin position="141"/>
        <end position="222"/>
    </location>
</feature>
<dbReference type="OrthoDB" id="1108759at2"/>
<dbReference type="EMBL" id="RJJE01000017">
    <property type="protein sequence ID" value="RNI27704.1"/>
    <property type="molecule type" value="Genomic_DNA"/>
</dbReference>
<comment type="caution">
    <text evidence="6">The sequence shown here is derived from an EMBL/GenBank/DDBJ whole genome shotgun (WGS) entry which is preliminary data.</text>
</comment>
<protein>
    <submittedName>
        <fullName evidence="6">TonB-dependent receptor</fullName>
    </submittedName>
</protein>
<dbReference type="Gene3D" id="2.40.170.20">
    <property type="entry name" value="TonB-dependent receptor, beta-barrel domain"/>
    <property type="match status" value="1"/>
</dbReference>
<proteinExistence type="predicted"/>
<feature type="chain" id="PRO_5018285067" evidence="4">
    <location>
        <begin position="23"/>
        <end position="819"/>
    </location>
</feature>
<dbReference type="InterPro" id="IPR036942">
    <property type="entry name" value="Beta-barrel_TonB_sf"/>
</dbReference>
<dbReference type="InterPro" id="IPR037066">
    <property type="entry name" value="Plug_dom_sf"/>
</dbReference>
<dbReference type="Proteomes" id="UP000271010">
    <property type="component" value="Unassembled WGS sequence"/>
</dbReference>
<keyword evidence="6" id="KW-0675">Receptor</keyword>
<dbReference type="GO" id="GO:0009279">
    <property type="term" value="C:cell outer membrane"/>
    <property type="evidence" value="ECO:0007669"/>
    <property type="project" value="UniProtKB-SubCell"/>
</dbReference>
<evidence type="ECO:0000313" key="6">
    <source>
        <dbReference type="EMBL" id="RNI27704.1"/>
    </source>
</evidence>
<dbReference type="SUPFAM" id="SSF56935">
    <property type="entry name" value="Porins"/>
    <property type="match status" value="1"/>
</dbReference>
<dbReference type="InterPro" id="IPR012910">
    <property type="entry name" value="Plug_dom"/>
</dbReference>
<comment type="subcellular location">
    <subcellularLocation>
        <location evidence="1">Cell outer membrane</location>
    </subcellularLocation>
</comment>
<evidence type="ECO:0000259" key="5">
    <source>
        <dbReference type="Pfam" id="PF07715"/>
    </source>
</evidence>
<dbReference type="Pfam" id="PF07715">
    <property type="entry name" value="Plug"/>
    <property type="match status" value="1"/>
</dbReference>
<evidence type="ECO:0000256" key="4">
    <source>
        <dbReference type="SAM" id="SignalP"/>
    </source>
</evidence>
<name>A0A3M9MQ93_9BACT</name>
<keyword evidence="2" id="KW-0472">Membrane</keyword>
<keyword evidence="4" id="KW-0732">Signal</keyword>
<dbReference type="AlphaFoldDB" id="A0A3M9MQ93"/>
<feature type="signal peptide" evidence="4">
    <location>
        <begin position="1"/>
        <end position="22"/>
    </location>
</feature>
<gene>
    <name evidence="6" type="ORF">EFA69_16445</name>
</gene>
<evidence type="ECO:0000313" key="7">
    <source>
        <dbReference type="Proteomes" id="UP000271010"/>
    </source>
</evidence>
<organism evidence="6 7">
    <name type="scientific">Rufibacter immobilis</name>
    <dbReference type="NCBI Taxonomy" id="1348778"/>
    <lineage>
        <taxon>Bacteria</taxon>
        <taxon>Pseudomonadati</taxon>
        <taxon>Bacteroidota</taxon>
        <taxon>Cytophagia</taxon>
        <taxon>Cytophagales</taxon>
        <taxon>Hymenobacteraceae</taxon>
        <taxon>Rufibacter</taxon>
    </lineage>
</organism>
<keyword evidence="7" id="KW-1185">Reference proteome</keyword>
<sequence length="819" mass="92535">MKSCRGWGLGFVLMLVSFTLQAQQAYLQGVVQDARQNPLVGATISVQNKSLTTSSDTQGRFTLALEANRIYIVSVSYIGYKTISQEVQLLPQEKRFVTLELQEVNSQLQEVRVLGRSATDTRDQVSITRLDPRLTQTLPAPFQEFNKILLTLPGVTSNNELSSSYSVRGGNFDENLVYVNGMEVYRPFLNVSGQQEGLSFVNPDLVQDVVFSSGGWQPKYGDKLSSVLDIQYRTPTKAAASVSGSLTGGSVHAEGTAAKGRFGFLVGARHKNATYLLNSLEVEGDYRPKFSDVQTYLTYDLSSEEHRTAYSEPKTQLSFLGSVAQNNYQVRPETRETTFGNQFQTLRLLVGYDGQEQMKYTTYQGSLRLQHDFTSTFRAEAILSGLYSQEREVRDLEAGYRFCDVMPTPGVSSFNKCAGERGVGTRYEFARNRLRASLQTFEIRATWAASAKSQFSGGIKGGNESIRDALQEYSFQDSSDYVFDLRSLNSQQSLSSSRYQGFAQHQLTLDSLKTLTYGVRFHYWSVNRQLSISPRVQLALQYPTLPSWSFKMAAGMYVQSPLYRELRDVQGQLNKDLENQQSWHFITGSEYRFQKWGRPFKLTAEAFYKYLPTVIPYEQDNMRIRYLPNVNATAYAMGVDVRFNGEFIKGEESWFSVGFLRTRENLMGDSTVVRDPQSGEVVKKEPKGYIRRPTDQLLNFGVFFQDHLPNNPTLRMYLNIVFSTGLPFGPSGDINQRSSFPGPAYKRVDIGFSKLITLRGTESAGFGFKSLWLSLEVLNLIAANNVISYNYVRDYNGYTYAVPNYLTGRLVNVRFIAKF</sequence>
<keyword evidence="3" id="KW-0998">Cell outer membrane</keyword>
<evidence type="ECO:0000256" key="1">
    <source>
        <dbReference type="ARBA" id="ARBA00004442"/>
    </source>
</evidence>
<evidence type="ECO:0000256" key="3">
    <source>
        <dbReference type="ARBA" id="ARBA00023237"/>
    </source>
</evidence>
<evidence type="ECO:0000256" key="2">
    <source>
        <dbReference type="ARBA" id="ARBA00023136"/>
    </source>
</evidence>
<accession>A0A3M9MQ93</accession>
<dbReference type="Pfam" id="PF13715">
    <property type="entry name" value="CarbopepD_reg_2"/>
    <property type="match status" value="1"/>
</dbReference>
<dbReference type="Gene3D" id="2.60.40.1120">
    <property type="entry name" value="Carboxypeptidase-like, regulatory domain"/>
    <property type="match status" value="1"/>
</dbReference>
<dbReference type="SUPFAM" id="SSF49464">
    <property type="entry name" value="Carboxypeptidase regulatory domain-like"/>
    <property type="match status" value="1"/>
</dbReference>